<evidence type="ECO:0000313" key="3">
    <source>
        <dbReference type="Proteomes" id="UP000613743"/>
    </source>
</evidence>
<dbReference type="Pfam" id="PF09313">
    <property type="entry name" value="TehB-like"/>
    <property type="match status" value="1"/>
</dbReference>
<dbReference type="Proteomes" id="UP000613743">
    <property type="component" value="Unassembled WGS sequence"/>
</dbReference>
<proteinExistence type="predicted"/>
<dbReference type="EMBL" id="BMPZ01000001">
    <property type="protein sequence ID" value="GGI70333.1"/>
    <property type="molecule type" value="Genomic_DNA"/>
</dbReference>
<dbReference type="InterPro" id="IPR015392">
    <property type="entry name" value="TehB/YeaR-like_dom"/>
</dbReference>
<protein>
    <submittedName>
        <fullName evidence="2">Tellurite resistance protein TehB</fullName>
    </submittedName>
</protein>
<accession>A0A917JJ25</accession>
<dbReference type="InterPro" id="IPR014710">
    <property type="entry name" value="RmlC-like_jellyroll"/>
</dbReference>
<dbReference type="SUPFAM" id="SSF51197">
    <property type="entry name" value="Clavaminate synthase-like"/>
    <property type="match status" value="1"/>
</dbReference>
<evidence type="ECO:0000313" key="2">
    <source>
        <dbReference type="EMBL" id="GGI70333.1"/>
    </source>
</evidence>
<keyword evidence="3" id="KW-1185">Reference proteome</keyword>
<name>A0A917JJ25_9GAMM</name>
<feature type="domain" description="TehB/YeaR-like" evidence="1">
    <location>
        <begin position="12"/>
        <end position="90"/>
    </location>
</feature>
<dbReference type="AlphaFoldDB" id="A0A917JJ25"/>
<comment type="caution">
    <text evidence="2">The sequence shown here is derived from an EMBL/GenBank/DDBJ whole genome shotgun (WGS) entry which is preliminary data.</text>
</comment>
<reference evidence="2" key="1">
    <citation type="journal article" date="2014" name="Int. J. Syst. Evol. Microbiol.">
        <title>Complete genome sequence of Corynebacterium casei LMG S-19264T (=DSM 44701T), isolated from a smear-ripened cheese.</title>
        <authorList>
            <consortium name="US DOE Joint Genome Institute (JGI-PGF)"/>
            <person name="Walter F."/>
            <person name="Albersmeier A."/>
            <person name="Kalinowski J."/>
            <person name="Ruckert C."/>
        </authorList>
    </citation>
    <scope>NUCLEOTIDE SEQUENCE</scope>
    <source>
        <strain evidence="2">JCM 30804</strain>
    </source>
</reference>
<dbReference type="Gene3D" id="2.60.120.10">
    <property type="entry name" value="Jelly Rolls"/>
    <property type="match status" value="1"/>
</dbReference>
<organism evidence="2 3">
    <name type="scientific">Shewanella gelidii</name>
    <dbReference type="NCBI Taxonomy" id="1642821"/>
    <lineage>
        <taxon>Bacteria</taxon>
        <taxon>Pseudomonadati</taxon>
        <taxon>Pseudomonadota</taxon>
        <taxon>Gammaproteobacteria</taxon>
        <taxon>Alteromonadales</taxon>
        <taxon>Shewanellaceae</taxon>
        <taxon>Shewanella</taxon>
    </lineage>
</organism>
<sequence>MSLVPKGYVKFKSTPLFNKQSVPPILLDKYTTQTGIYGQIQVHQGELRFVGLKDGAVDKELIIKAHETAISHPKYWHRIELLSEDTQFQIHYYAHQSLLQAALSKTSVQQSASLSAASGS</sequence>
<reference evidence="2" key="2">
    <citation type="submission" date="2020-09" db="EMBL/GenBank/DDBJ databases">
        <authorList>
            <person name="Sun Q."/>
            <person name="Ohkuma M."/>
        </authorList>
    </citation>
    <scope>NUCLEOTIDE SEQUENCE</scope>
    <source>
        <strain evidence="2">JCM 30804</strain>
    </source>
</reference>
<dbReference type="RefSeq" id="WP_188917393.1">
    <property type="nucleotide sequence ID" value="NZ_BMPZ01000001.1"/>
</dbReference>
<gene>
    <name evidence="2" type="ORF">GCM10009332_04450</name>
</gene>
<evidence type="ECO:0000259" key="1">
    <source>
        <dbReference type="Pfam" id="PF09313"/>
    </source>
</evidence>